<dbReference type="PANTHER" id="PTHR31579:SF2">
    <property type="entry name" value="DUF506 FAMILY PROTEIN"/>
    <property type="match status" value="1"/>
</dbReference>
<dbReference type="PANTHER" id="PTHR31579">
    <property type="entry name" value="OS03G0796600 PROTEIN"/>
    <property type="match status" value="1"/>
</dbReference>
<organism evidence="1 2">
    <name type="scientific">Artemisia annua</name>
    <name type="common">Sweet wormwood</name>
    <dbReference type="NCBI Taxonomy" id="35608"/>
    <lineage>
        <taxon>Eukaryota</taxon>
        <taxon>Viridiplantae</taxon>
        <taxon>Streptophyta</taxon>
        <taxon>Embryophyta</taxon>
        <taxon>Tracheophyta</taxon>
        <taxon>Spermatophyta</taxon>
        <taxon>Magnoliopsida</taxon>
        <taxon>eudicotyledons</taxon>
        <taxon>Gunneridae</taxon>
        <taxon>Pentapetalae</taxon>
        <taxon>asterids</taxon>
        <taxon>campanulids</taxon>
        <taxon>Asterales</taxon>
        <taxon>Asteraceae</taxon>
        <taxon>Asteroideae</taxon>
        <taxon>Anthemideae</taxon>
        <taxon>Artemisiinae</taxon>
        <taxon>Artemisia</taxon>
    </lineage>
</organism>
<sequence length="535" mass="61090">MGRATTRVTMSHRVLSPSNKHDEVVDNHPMQLSGSIFGFLEEEATVFSSLEYDMSDKQLEVEYEENENPEDIEDKKIFWETQSQNLHATLYRTTSLESKIRNITKEVLGEVDMTENVCACSRPISGRCRSCRMSEICNRLQNSGYNSAICKSKWKSSLDIPAGEHTFVDVIDNSNSKKGEVRVVIELELRGQFAMKKGSEEYNSLVCKLPEVFVGKIDRLQTLVKILSNAAKKCMKEKKMHLGPWRKERYMQAKWLRVTERTTTTTTTLIKPLAVDDYSTRPARVRSSMLTMDLLDNLPNMSYFCAHTVKATLYRTTSLESKIRNITKEVLGEVDMTENVCACSRPISGRCRSCRMSEICNRLQNSGYNSAICKSKWKSSLDIPAGEHTFVDVIDNSNSKKGEVRVVIELELRGQFSMKKGSEEYNSLVCKLPEVFVGKIDRLQTLVKILSNAAKKCMKEKKMHLGPWRKERYMQAKWLRVTERTTTTTTTLIKPLAVDDYSTRPARVRSSMLTMDLLDNLPNMSYFCAHTVKVL</sequence>
<accession>A0A2U1QIP8</accession>
<dbReference type="AlphaFoldDB" id="A0A2U1QIP8"/>
<evidence type="ECO:0000313" key="2">
    <source>
        <dbReference type="Proteomes" id="UP000245207"/>
    </source>
</evidence>
<evidence type="ECO:0000313" key="1">
    <source>
        <dbReference type="EMBL" id="PWA97852.1"/>
    </source>
</evidence>
<name>A0A2U1QIP8_ARTAN</name>
<keyword evidence="2" id="KW-1185">Reference proteome</keyword>
<reference evidence="1 2" key="1">
    <citation type="journal article" date="2018" name="Mol. Plant">
        <title>The genome of Artemisia annua provides insight into the evolution of Asteraceae family and artemisinin biosynthesis.</title>
        <authorList>
            <person name="Shen Q."/>
            <person name="Zhang L."/>
            <person name="Liao Z."/>
            <person name="Wang S."/>
            <person name="Yan T."/>
            <person name="Shi P."/>
            <person name="Liu M."/>
            <person name="Fu X."/>
            <person name="Pan Q."/>
            <person name="Wang Y."/>
            <person name="Lv Z."/>
            <person name="Lu X."/>
            <person name="Zhang F."/>
            <person name="Jiang W."/>
            <person name="Ma Y."/>
            <person name="Chen M."/>
            <person name="Hao X."/>
            <person name="Li L."/>
            <person name="Tang Y."/>
            <person name="Lv G."/>
            <person name="Zhou Y."/>
            <person name="Sun X."/>
            <person name="Brodelius P.E."/>
            <person name="Rose J.K.C."/>
            <person name="Tang K."/>
        </authorList>
    </citation>
    <scope>NUCLEOTIDE SEQUENCE [LARGE SCALE GENOMIC DNA]</scope>
    <source>
        <strain evidence="2">cv. Huhao1</strain>
        <tissue evidence="1">Leaf</tissue>
    </source>
</reference>
<proteinExistence type="predicted"/>
<dbReference type="OrthoDB" id="691424at2759"/>
<gene>
    <name evidence="1" type="ORF">CTI12_AA025200</name>
</gene>
<dbReference type="Proteomes" id="UP000245207">
    <property type="component" value="Unassembled WGS sequence"/>
</dbReference>
<dbReference type="InterPro" id="IPR006502">
    <property type="entry name" value="PDDEXK-like"/>
</dbReference>
<protein>
    <submittedName>
        <fullName evidence="1">Uncharacterized protein</fullName>
    </submittedName>
</protein>
<dbReference type="Pfam" id="PF04720">
    <property type="entry name" value="PDDEXK_6"/>
    <property type="match status" value="2"/>
</dbReference>
<comment type="caution">
    <text evidence="1">The sequence shown here is derived from an EMBL/GenBank/DDBJ whole genome shotgun (WGS) entry which is preliminary data.</text>
</comment>
<dbReference type="EMBL" id="PKPP01000096">
    <property type="protein sequence ID" value="PWA97852.1"/>
    <property type="molecule type" value="Genomic_DNA"/>
</dbReference>
<dbReference type="NCBIfam" id="TIGR01615">
    <property type="entry name" value="A_thal_3542"/>
    <property type="match status" value="2"/>
</dbReference>